<evidence type="ECO:0000256" key="1">
    <source>
        <dbReference type="SAM" id="Phobius"/>
    </source>
</evidence>
<evidence type="ECO:0000313" key="2">
    <source>
        <dbReference type="EMBL" id="KWT99920.1"/>
    </source>
</evidence>
<comment type="caution">
    <text evidence="2">The sequence shown here is derived from an EMBL/GenBank/DDBJ whole genome shotgun (WGS) entry which is preliminary data.</text>
</comment>
<dbReference type="RefSeq" id="WP_025612725.1">
    <property type="nucleotide sequence ID" value="NZ_AP025515.1"/>
</dbReference>
<dbReference type="OrthoDB" id="9903831at2"/>
<gene>
    <name evidence="2" type="ORF">APQ14_16305</name>
</gene>
<dbReference type="GeneID" id="300181011"/>
<dbReference type="EMBL" id="LMXU01000032">
    <property type="protein sequence ID" value="KWT99920.1"/>
    <property type="molecule type" value="Genomic_DNA"/>
</dbReference>
<keyword evidence="1" id="KW-0812">Transmembrane</keyword>
<dbReference type="AlphaFoldDB" id="A0A109D6R1"/>
<keyword evidence="1" id="KW-0472">Membrane</keyword>
<reference evidence="2 3" key="1">
    <citation type="submission" date="2015-11" db="EMBL/GenBank/DDBJ databases">
        <title>Draft WGS of Vibrio toranzoniae.</title>
        <authorList>
            <person name="Lasa A."/>
            <person name="Romalde J.L."/>
        </authorList>
    </citation>
    <scope>NUCLEOTIDE SEQUENCE [LARGE SCALE GENOMIC DNA]</scope>
    <source>
        <strain evidence="2 3">Vb 10.8</strain>
    </source>
</reference>
<protein>
    <submittedName>
        <fullName evidence="2">Uncharacterized protein</fullName>
    </submittedName>
</protein>
<keyword evidence="3" id="KW-1185">Reference proteome</keyword>
<organism evidence="2 3">
    <name type="scientific">Vibrio toranzoniae</name>
    <dbReference type="NCBI Taxonomy" id="1194427"/>
    <lineage>
        <taxon>Bacteria</taxon>
        <taxon>Pseudomonadati</taxon>
        <taxon>Pseudomonadota</taxon>
        <taxon>Gammaproteobacteria</taxon>
        <taxon>Vibrionales</taxon>
        <taxon>Vibrionaceae</taxon>
        <taxon>Vibrio</taxon>
    </lineage>
</organism>
<name>A0A109D6R1_9VIBR</name>
<evidence type="ECO:0000313" key="3">
    <source>
        <dbReference type="Proteomes" id="UP000057389"/>
    </source>
</evidence>
<dbReference type="SUPFAM" id="SSF46785">
    <property type="entry name" value="Winged helix' DNA-binding domain"/>
    <property type="match status" value="1"/>
</dbReference>
<keyword evidence="1" id="KW-1133">Transmembrane helix</keyword>
<dbReference type="InterPro" id="IPR036390">
    <property type="entry name" value="WH_DNA-bd_sf"/>
</dbReference>
<sequence>MGTIFFSLIVICIGIALFKRIWPLIVLGVVIWLVYLFPVPTISIMAILALLGYWVDSSSKKDLATIETYLEEKGMLDIGQIASGTSISESSINTALEKLIEVNKVEKVELKKGEFLYKSHNYKEVSKTTEIELD</sequence>
<feature type="transmembrane region" description="Helical" evidence="1">
    <location>
        <begin position="28"/>
        <end position="55"/>
    </location>
</feature>
<accession>A0A109D6R1</accession>
<dbReference type="Proteomes" id="UP000057389">
    <property type="component" value="Unassembled WGS sequence"/>
</dbReference>
<proteinExistence type="predicted"/>